<organism evidence="1 2">
    <name type="scientific">Prorocentrum cordatum</name>
    <dbReference type="NCBI Taxonomy" id="2364126"/>
    <lineage>
        <taxon>Eukaryota</taxon>
        <taxon>Sar</taxon>
        <taxon>Alveolata</taxon>
        <taxon>Dinophyceae</taxon>
        <taxon>Prorocentrales</taxon>
        <taxon>Prorocentraceae</taxon>
        <taxon>Prorocentrum</taxon>
    </lineage>
</organism>
<keyword evidence="2" id="KW-1185">Reference proteome</keyword>
<reference evidence="1" key="1">
    <citation type="submission" date="2023-10" db="EMBL/GenBank/DDBJ databases">
        <authorList>
            <person name="Chen Y."/>
            <person name="Shah S."/>
            <person name="Dougan E. K."/>
            <person name="Thang M."/>
            <person name="Chan C."/>
        </authorList>
    </citation>
    <scope>NUCLEOTIDE SEQUENCE [LARGE SCALE GENOMIC DNA]</scope>
</reference>
<sequence length="163" mass="17535">MLGSLRLCRGTARAAPGLRRGFAAQSEIVATLQGKIKALAEKKGPAFQKLKKEPRGCTYSTPPRLRADALGRCGEAQEEEDDAVGRTYKKHARGACNLSSMSGHDRSPNGLSSYFLRNTACSGNGYALGSWCIVARRRAPAAKFALKSGHGKAARRILALRDF</sequence>
<dbReference type="EMBL" id="CAUYUJ010018385">
    <property type="protein sequence ID" value="CAK0883183.1"/>
    <property type="molecule type" value="Genomic_DNA"/>
</dbReference>
<comment type="caution">
    <text evidence="1">The sequence shown here is derived from an EMBL/GenBank/DDBJ whole genome shotgun (WGS) entry which is preliminary data.</text>
</comment>
<gene>
    <name evidence="1" type="ORF">PCOR1329_LOCUS65449</name>
</gene>
<evidence type="ECO:0000313" key="2">
    <source>
        <dbReference type="Proteomes" id="UP001189429"/>
    </source>
</evidence>
<protein>
    <submittedName>
        <fullName evidence="1">Uncharacterized protein</fullName>
    </submittedName>
</protein>
<name>A0ABN9WAB2_9DINO</name>
<dbReference type="Proteomes" id="UP001189429">
    <property type="component" value="Unassembled WGS sequence"/>
</dbReference>
<evidence type="ECO:0000313" key="1">
    <source>
        <dbReference type="EMBL" id="CAK0883183.1"/>
    </source>
</evidence>
<accession>A0ABN9WAB2</accession>
<proteinExistence type="predicted"/>